<dbReference type="PANTHER" id="PTHR10695">
    <property type="entry name" value="DEPHOSPHO-COA KINASE-RELATED"/>
    <property type="match status" value="1"/>
</dbReference>
<dbReference type="Pfam" id="PF01121">
    <property type="entry name" value="CoaE"/>
    <property type="match status" value="1"/>
</dbReference>
<dbReference type="EMBL" id="MLYV02000787">
    <property type="protein sequence ID" value="PSR77601.1"/>
    <property type="molecule type" value="Genomic_DNA"/>
</dbReference>
<comment type="caution">
    <text evidence="5">The sequence shown here is derived from an EMBL/GenBank/DDBJ whole genome shotgun (WGS) entry which is preliminary data.</text>
</comment>
<evidence type="ECO:0000256" key="1">
    <source>
        <dbReference type="ARBA" id="ARBA00009018"/>
    </source>
</evidence>
<organism evidence="5 6">
    <name type="scientific">Hermanssonia centrifuga</name>
    <dbReference type="NCBI Taxonomy" id="98765"/>
    <lineage>
        <taxon>Eukaryota</taxon>
        <taxon>Fungi</taxon>
        <taxon>Dikarya</taxon>
        <taxon>Basidiomycota</taxon>
        <taxon>Agaricomycotina</taxon>
        <taxon>Agaricomycetes</taxon>
        <taxon>Polyporales</taxon>
        <taxon>Meruliaceae</taxon>
        <taxon>Hermanssonia</taxon>
    </lineage>
</organism>
<dbReference type="Gene3D" id="3.40.50.300">
    <property type="entry name" value="P-loop containing nucleotide triphosphate hydrolases"/>
    <property type="match status" value="1"/>
</dbReference>
<evidence type="ECO:0000256" key="3">
    <source>
        <dbReference type="ARBA" id="ARBA00022840"/>
    </source>
</evidence>
<keyword evidence="2" id="KW-0547">Nucleotide-binding</keyword>
<dbReference type="CDD" id="cd02022">
    <property type="entry name" value="DPCK"/>
    <property type="match status" value="1"/>
</dbReference>
<keyword evidence="3" id="KW-0067">ATP-binding</keyword>
<accession>A0A2R6NVI5</accession>
<sequence>MFVFRSSYTHTNTPQVVGLTGGIATGKSTVSAQLKSFGLPVIDADLIAREVVEPGTPALARIVKHFGEDILLPTGYLNRPQLGSIVFNDEAKRKVLNGIVHPAVRKAMFWAVIINWLKGHKLCILDVPLLVEGGLWKWVGKVVVVYWCVNSREIQLRRLMNRDKSSVEDASSRLNSQLPIADKLQYADIVVDNSGSPQDLQAQVDGLVRRLYKEAGWSWRLSWLLPPWGVVSAVWTLVWRSVRRARQAARKRR</sequence>
<evidence type="ECO:0008006" key="7">
    <source>
        <dbReference type="Google" id="ProtNLM"/>
    </source>
</evidence>
<dbReference type="GO" id="GO:0004140">
    <property type="term" value="F:dephospho-CoA kinase activity"/>
    <property type="evidence" value="ECO:0007669"/>
    <property type="project" value="InterPro"/>
</dbReference>
<dbReference type="GO" id="GO:0005737">
    <property type="term" value="C:cytoplasm"/>
    <property type="evidence" value="ECO:0007669"/>
    <property type="project" value="UniProtKB-ARBA"/>
</dbReference>
<dbReference type="InterPro" id="IPR027417">
    <property type="entry name" value="P-loop_NTPase"/>
</dbReference>
<evidence type="ECO:0000313" key="5">
    <source>
        <dbReference type="EMBL" id="PSR77601.1"/>
    </source>
</evidence>
<gene>
    <name evidence="5" type="ORF">PHLCEN_2v7791</name>
</gene>
<dbReference type="OrthoDB" id="247245at2759"/>
<reference evidence="5 6" key="1">
    <citation type="submission" date="2018-02" db="EMBL/GenBank/DDBJ databases">
        <title>Genome sequence of the basidiomycete white-rot fungus Phlebia centrifuga.</title>
        <authorList>
            <person name="Granchi Z."/>
            <person name="Peng M."/>
            <person name="de Vries R.P."/>
            <person name="Hilden K."/>
            <person name="Makela M.R."/>
            <person name="Grigoriev I."/>
            <person name="Riley R."/>
        </authorList>
    </citation>
    <scope>NUCLEOTIDE SEQUENCE [LARGE SCALE GENOMIC DNA]</scope>
    <source>
        <strain evidence="5 6">FBCC195</strain>
    </source>
</reference>
<proteinExistence type="inferred from homology"/>
<keyword evidence="4" id="KW-0812">Transmembrane</keyword>
<dbReference type="FunFam" id="3.40.50.300:FF:000485">
    <property type="entry name" value="Dephospho-CoA kinase CAB5"/>
    <property type="match status" value="1"/>
</dbReference>
<dbReference type="AlphaFoldDB" id="A0A2R6NVI5"/>
<dbReference type="InterPro" id="IPR001977">
    <property type="entry name" value="Depp_CoAkinase"/>
</dbReference>
<dbReference type="Proteomes" id="UP000186601">
    <property type="component" value="Unassembled WGS sequence"/>
</dbReference>
<dbReference type="GO" id="GO:0015937">
    <property type="term" value="P:coenzyme A biosynthetic process"/>
    <property type="evidence" value="ECO:0007669"/>
    <property type="project" value="InterPro"/>
</dbReference>
<dbReference type="STRING" id="98765.A0A2R6NVI5"/>
<name>A0A2R6NVI5_9APHY</name>
<keyword evidence="4" id="KW-1133">Transmembrane helix</keyword>
<evidence type="ECO:0000256" key="4">
    <source>
        <dbReference type="SAM" id="Phobius"/>
    </source>
</evidence>
<dbReference type="NCBIfam" id="TIGR00152">
    <property type="entry name" value="dephospho-CoA kinase"/>
    <property type="match status" value="1"/>
</dbReference>
<feature type="transmembrane region" description="Helical" evidence="4">
    <location>
        <begin position="223"/>
        <end position="242"/>
    </location>
</feature>
<dbReference type="PANTHER" id="PTHR10695:SF46">
    <property type="entry name" value="BIFUNCTIONAL COENZYME A SYNTHASE-RELATED"/>
    <property type="match status" value="1"/>
</dbReference>
<dbReference type="SUPFAM" id="SSF52540">
    <property type="entry name" value="P-loop containing nucleoside triphosphate hydrolases"/>
    <property type="match status" value="1"/>
</dbReference>
<keyword evidence="4" id="KW-0472">Membrane</keyword>
<evidence type="ECO:0000313" key="6">
    <source>
        <dbReference type="Proteomes" id="UP000186601"/>
    </source>
</evidence>
<dbReference type="PROSITE" id="PS51219">
    <property type="entry name" value="DPCK"/>
    <property type="match status" value="1"/>
</dbReference>
<keyword evidence="6" id="KW-1185">Reference proteome</keyword>
<dbReference type="HAMAP" id="MF_00376">
    <property type="entry name" value="Dephospho_CoA_kinase"/>
    <property type="match status" value="1"/>
</dbReference>
<comment type="similarity">
    <text evidence="1">Belongs to the CoaE family.</text>
</comment>
<evidence type="ECO:0000256" key="2">
    <source>
        <dbReference type="ARBA" id="ARBA00022741"/>
    </source>
</evidence>
<protein>
    <recommendedName>
        <fullName evidence="7">Dephospho-CoA kinase</fullName>
    </recommendedName>
</protein>
<dbReference type="GO" id="GO:0005524">
    <property type="term" value="F:ATP binding"/>
    <property type="evidence" value="ECO:0007669"/>
    <property type="project" value="UniProtKB-KW"/>
</dbReference>